<protein>
    <submittedName>
        <fullName evidence="1">Uncharacterized protein</fullName>
    </submittedName>
</protein>
<dbReference type="EMBL" id="MU277200">
    <property type="protein sequence ID" value="KAI0064127.1"/>
    <property type="molecule type" value="Genomic_DNA"/>
</dbReference>
<reference evidence="1" key="2">
    <citation type="journal article" date="2022" name="New Phytol.">
        <title>Evolutionary transition to the ectomycorrhizal habit in the genomes of a hyperdiverse lineage of mushroom-forming fungi.</title>
        <authorList>
            <person name="Looney B."/>
            <person name="Miyauchi S."/>
            <person name="Morin E."/>
            <person name="Drula E."/>
            <person name="Courty P.E."/>
            <person name="Kohler A."/>
            <person name="Kuo A."/>
            <person name="LaButti K."/>
            <person name="Pangilinan J."/>
            <person name="Lipzen A."/>
            <person name="Riley R."/>
            <person name="Andreopoulos W."/>
            <person name="He G."/>
            <person name="Johnson J."/>
            <person name="Nolan M."/>
            <person name="Tritt A."/>
            <person name="Barry K.W."/>
            <person name="Grigoriev I.V."/>
            <person name="Nagy L.G."/>
            <person name="Hibbett D."/>
            <person name="Henrissat B."/>
            <person name="Matheny P.B."/>
            <person name="Labbe J."/>
            <person name="Martin F.M."/>
        </authorList>
    </citation>
    <scope>NUCLEOTIDE SEQUENCE</scope>
    <source>
        <strain evidence="1">HHB10654</strain>
    </source>
</reference>
<keyword evidence="2" id="KW-1185">Reference proteome</keyword>
<name>A0ACB8T6J2_9AGAM</name>
<accession>A0ACB8T6J2</accession>
<sequence>MTLTSDYAMETDGIFSAPLAATQFAKFKLKHWSFQYLASAGLGILNVATLIAVFRFKTQDEFLQEIGEPISEKSPSDDNMYKQIFRHKTVHLVGFFVLAYVGVEVAIGGWAVTY</sequence>
<proteinExistence type="predicted"/>
<comment type="caution">
    <text evidence="1">The sequence shown here is derived from an EMBL/GenBank/DDBJ whole genome shotgun (WGS) entry which is preliminary data.</text>
</comment>
<evidence type="ECO:0000313" key="1">
    <source>
        <dbReference type="EMBL" id="KAI0064127.1"/>
    </source>
</evidence>
<gene>
    <name evidence="1" type="ORF">BV25DRAFT_1914776</name>
</gene>
<reference evidence="1" key="1">
    <citation type="submission" date="2021-03" db="EMBL/GenBank/DDBJ databases">
        <authorList>
            <consortium name="DOE Joint Genome Institute"/>
            <person name="Ahrendt S."/>
            <person name="Looney B.P."/>
            <person name="Miyauchi S."/>
            <person name="Morin E."/>
            <person name="Drula E."/>
            <person name="Courty P.E."/>
            <person name="Chicoki N."/>
            <person name="Fauchery L."/>
            <person name="Kohler A."/>
            <person name="Kuo A."/>
            <person name="Labutti K."/>
            <person name="Pangilinan J."/>
            <person name="Lipzen A."/>
            <person name="Riley R."/>
            <person name="Andreopoulos W."/>
            <person name="He G."/>
            <person name="Johnson J."/>
            <person name="Barry K.W."/>
            <person name="Grigoriev I.V."/>
            <person name="Nagy L."/>
            <person name="Hibbett D."/>
            <person name="Henrissat B."/>
            <person name="Matheny P.B."/>
            <person name="Labbe J."/>
            <person name="Martin F."/>
        </authorList>
    </citation>
    <scope>NUCLEOTIDE SEQUENCE</scope>
    <source>
        <strain evidence="1">HHB10654</strain>
    </source>
</reference>
<evidence type="ECO:0000313" key="2">
    <source>
        <dbReference type="Proteomes" id="UP000814140"/>
    </source>
</evidence>
<organism evidence="1 2">
    <name type="scientific">Artomyces pyxidatus</name>
    <dbReference type="NCBI Taxonomy" id="48021"/>
    <lineage>
        <taxon>Eukaryota</taxon>
        <taxon>Fungi</taxon>
        <taxon>Dikarya</taxon>
        <taxon>Basidiomycota</taxon>
        <taxon>Agaricomycotina</taxon>
        <taxon>Agaricomycetes</taxon>
        <taxon>Russulales</taxon>
        <taxon>Auriscalpiaceae</taxon>
        <taxon>Artomyces</taxon>
    </lineage>
</organism>
<dbReference type="Proteomes" id="UP000814140">
    <property type="component" value="Unassembled WGS sequence"/>
</dbReference>